<keyword evidence="3" id="KW-1185">Reference proteome</keyword>
<evidence type="ECO:0000313" key="3">
    <source>
        <dbReference type="Proteomes" id="UP001630127"/>
    </source>
</evidence>
<protein>
    <submittedName>
        <fullName evidence="2">Uncharacterized protein</fullName>
    </submittedName>
</protein>
<sequence>MASHKETHRELEVEVNTDQVEGPYDVHDNKRGSEDPKLNAPIGRFLGDERKAGHKQQEKETGQTSLSSSDLSVMVLVITQAFQTIIQQSLDQSAKRPQPPPVHRENDLEDYFVVISKIGVPFFERGVDIDKAVKWFGWIEEVLALLKVSTNFLETLSSTYSSSLKAKGVHHVEAET</sequence>
<comment type="caution">
    <text evidence="2">The sequence shown here is derived from an EMBL/GenBank/DDBJ whole genome shotgun (WGS) entry which is preliminary data.</text>
</comment>
<organism evidence="2 3">
    <name type="scientific">Cinchona calisaya</name>
    <dbReference type="NCBI Taxonomy" id="153742"/>
    <lineage>
        <taxon>Eukaryota</taxon>
        <taxon>Viridiplantae</taxon>
        <taxon>Streptophyta</taxon>
        <taxon>Embryophyta</taxon>
        <taxon>Tracheophyta</taxon>
        <taxon>Spermatophyta</taxon>
        <taxon>Magnoliopsida</taxon>
        <taxon>eudicotyledons</taxon>
        <taxon>Gunneridae</taxon>
        <taxon>Pentapetalae</taxon>
        <taxon>asterids</taxon>
        <taxon>lamiids</taxon>
        <taxon>Gentianales</taxon>
        <taxon>Rubiaceae</taxon>
        <taxon>Cinchonoideae</taxon>
        <taxon>Cinchoneae</taxon>
        <taxon>Cinchona</taxon>
    </lineage>
</organism>
<evidence type="ECO:0000313" key="2">
    <source>
        <dbReference type="EMBL" id="KAL3504344.1"/>
    </source>
</evidence>
<dbReference type="Proteomes" id="UP001630127">
    <property type="component" value="Unassembled WGS sequence"/>
</dbReference>
<name>A0ABD2YA62_9GENT</name>
<evidence type="ECO:0000256" key="1">
    <source>
        <dbReference type="SAM" id="MobiDB-lite"/>
    </source>
</evidence>
<dbReference type="AlphaFoldDB" id="A0ABD2YA62"/>
<proteinExistence type="predicted"/>
<dbReference type="EMBL" id="JBJUIK010000014">
    <property type="protein sequence ID" value="KAL3504344.1"/>
    <property type="molecule type" value="Genomic_DNA"/>
</dbReference>
<accession>A0ABD2YA62</accession>
<feature type="region of interest" description="Disordered" evidence="1">
    <location>
        <begin position="1"/>
        <end position="43"/>
    </location>
</feature>
<reference evidence="2 3" key="1">
    <citation type="submission" date="2024-11" db="EMBL/GenBank/DDBJ databases">
        <title>A near-complete genome assembly of Cinchona calisaya.</title>
        <authorList>
            <person name="Lian D.C."/>
            <person name="Zhao X.W."/>
            <person name="Wei L."/>
        </authorList>
    </citation>
    <scope>NUCLEOTIDE SEQUENCE [LARGE SCALE GENOMIC DNA]</scope>
    <source>
        <tissue evidence="2">Nenye</tissue>
    </source>
</reference>
<feature type="compositionally biased region" description="Basic and acidic residues" evidence="1">
    <location>
        <begin position="24"/>
        <end position="37"/>
    </location>
</feature>
<gene>
    <name evidence="2" type="ORF">ACH5RR_034185</name>
</gene>
<feature type="compositionally biased region" description="Basic and acidic residues" evidence="1">
    <location>
        <begin position="1"/>
        <end position="12"/>
    </location>
</feature>